<evidence type="ECO:0000313" key="2">
    <source>
        <dbReference type="EMBL" id="CCI40252.1"/>
    </source>
</evidence>
<evidence type="ECO:0000256" key="1">
    <source>
        <dbReference type="SAM" id="MobiDB-lite"/>
    </source>
</evidence>
<evidence type="ECO:0000313" key="3">
    <source>
        <dbReference type="Proteomes" id="UP000053237"/>
    </source>
</evidence>
<name>A0A024G076_9STRA</name>
<reference evidence="2 3" key="1">
    <citation type="submission" date="2012-05" db="EMBL/GenBank/DDBJ databases">
        <title>Recombination and specialization in a pathogen metapopulation.</title>
        <authorList>
            <person name="Gardiner A."/>
            <person name="Kemen E."/>
            <person name="Schultz-Larsen T."/>
            <person name="MacLean D."/>
            <person name="Van Oosterhout C."/>
            <person name="Jones J.D.G."/>
        </authorList>
    </citation>
    <scope>NUCLEOTIDE SEQUENCE [LARGE SCALE GENOMIC DNA]</scope>
    <source>
        <strain evidence="2 3">Ac Nc2</strain>
    </source>
</reference>
<dbReference type="AlphaFoldDB" id="A0A024G076"/>
<protein>
    <submittedName>
        <fullName evidence="2">Uncharacterized protein</fullName>
    </submittedName>
</protein>
<proteinExistence type="predicted"/>
<sequence length="291" mass="32926">MQICISLRYLFTLAWLRRCKTCRHRGTKCACETRPTNALEYIFYLESKKSVSRSIVLNSMRSSEQTRDRSTTCSSTIRTDRTEAKKRSRARTCTSSRRRFNPTTEAQRHSSHRTSASYRVKSGKDDIVHTTGSHVDKPALVLFHQDERPKYRARLRSYQPHDSVFEQEDYDFNPHVTMAFHQEPTANAPRMFSSRQNRMNSFDVKRASSRSNQLTMLTHSQLDSSLAASAGTILLSSPTDLGGSRARHIGGTSQQRGGSNGDSTTLLLLKGWLSQSPTSSNNSSLLYAYNV</sequence>
<feature type="region of interest" description="Disordered" evidence="1">
    <location>
        <begin position="59"/>
        <end position="120"/>
    </location>
</feature>
<accession>A0A024G076</accession>
<feature type="region of interest" description="Disordered" evidence="1">
    <location>
        <begin position="239"/>
        <end position="261"/>
    </location>
</feature>
<dbReference type="OrthoDB" id="166453at2759"/>
<feature type="compositionally biased region" description="Polar residues" evidence="1">
    <location>
        <begin position="251"/>
        <end position="261"/>
    </location>
</feature>
<gene>
    <name evidence="2" type="ORF">BN9_010360</name>
</gene>
<comment type="caution">
    <text evidence="2">The sequence shown here is derived from an EMBL/GenBank/DDBJ whole genome shotgun (WGS) entry which is preliminary data.</text>
</comment>
<dbReference type="Proteomes" id="UP000053237">
    <property type="component" value="Unassembled WGS sequence"/>
</dbReference>
<dbReference type="EMBL" id="CAIX01000007">
    <property type="protein sequence ID" value="CCI40252.1"/>
    <property type="molecule type" value="Genomic_DNA"/>
</dbReference>
<dbReference type="InParanoid" id="A0A024G076"/>
<organism evidence="2 3">
    <name type="scientific">Albugo candida</name>
    <dbReference type="NCBI Taxonomy" id="65357"/>
    <lineage>
        <taxon>Eukaryota</taxon>
        <taxon>Sar</taxon>
        <taxon>Stramenopiles</taxon>
        <taxon>Oomycota</taxon>
        <taxon>Peronosporomycetes</taxon>
        <taxon>Albuginales</taxon>
        <taxon>Albuginaceae</taxon>
        <taxon>Albugo</taxon>
    </lineage>
</organism>
<feature type="compositionally biased region" description="Basic residues" evidence="1">
    <location>
        <begin position="86"/>
        <end position="100"/>
    </location>
</feature>
<keyword evidence="3" id="KW-1185">Reference proteome</keyword>